<dbReference type="SUPFAM" id="SSF56112">
    <property type="entry name" value="Protein kinase-like (PK-like)"/>
    <property type="match status" value="1"/>
</dbReference>
<keyword evidence="2" id="KW-1185">Reference proteome</keyword>
<sequence length="362" mass="39588">MADFPTRPDEVDAVWLEAQLSRAGVLGDARIARFAWQSIGTGQVGDTARFTLEYAGLSKGAPASVAIKFPSSDPTSRQTAAAFSLYSREVMFYREVASLTKMRVPRTYAAMLDPNGCDFVLMFEDLGPCEAGNQLEGCTLSQARDAMIQAAALHAPTRNHAVLDAEWLQPDPQASASLRALYPQAQTVFRERYADLLAPELMAVCEALNDNLDLWFDRQHSSRCFLHGDFRLDNMLFGIRGGAEPVALVDWQTSAVGCGLTDIGYFLGCGIGSELRRPNERALLEAYCTEMTRLGVPLTVDAIWDDYCIGALHGVSTAVFSAAFVVRTERGDANFLSMARGACELALEHDSLGALKRRMEHA</sequence>
<protein>
    <submittedName>
        <fullName evidence="1">Phosphotransferase</fullName>
    </submittedName>
</protein>
<gene>
    <name evidence="1" type="ORF">I2488_04210</name>
</gene>
<proteinExistence type="predicted"/>
<evidence type="ECO:0000313" key="2">
    <source>
        <dbReference type="Proteomes" id="UP000600799"/>
    </source>
</evidence>
<accession>A0ABS0HD48</accession>
<dbReference type="InterPro" id="IPR004119">
    <property type="entry name" value="EcKL"/>
</dbReference>
<dbReference type="Pfam" id="PF02958">
    <property type="entry name" value="EcKL"/>
    <property type="match status" value="1"/>
</dbReference>
<dbReference type="PANTHER" id="PTHR23020">
    <property type="entry name" value="UNCHARACTERIZED NUCLEAR HORMONE RECEPTOR-RELATED"/>
    <property type="match status" value="1"/>
</dbReference>
<dbReference type="InterPro" id="IPR052961">
    <property type="entry name" value="Oxido-Kinase-like_Enzymes"/>
</dbReference>
<evidence type="ECO:0000313" key="1">
    <source>
        <dbReference type="EMBL" id="MBF9150196.1"/>
    </source>
</evidence>
<dbReference type="InterPro" id="IPR011009">
    <property type="entry name" value="Kinase-like_dom_sf"/>
</dbReference>
<reference evidence="1 2" key="1">
    <citation type="submission" date="2020-11" db="EMBL/GenBank/DDBJ databases">
        <title>The genome sequence of Novosphingobium sp. 1Y9A.</title>
        <authorList>
            <person name="Liu Y."/>
        </authorList>
    </citation>
    <scope>NUCLEOTIDE SEQUENCE [LARGE SCALE GENOMIC DNA]</scope>
    <source>
        <strain evidence="1 2">1Y9A</strain>
    </source>
</reference>
<organism evidence="1 2">
    <name type="scientific">Novosphingobium jiangmenense</name>
    <dbReference type="NCBI Taxonomy" id="2791981"/>
    <lineage>
        <taxon>Bacteria</taxon>
        <taxon>Pseudomonadati</taxon>
        <taxon>Pseudomonadota</taxon>
        <taxon>Alphaproteobacteria</taxon>
        <taxon>Sphingomonadales</taxon>
        <taxon>Sphingomonadaceae</taxon>
        <taxon>Novosphingobium</taxon>
    </lineage>
</organism>
<comment type="caution">
    <text evidence="1">The sequence shown here is derived from an EMBL/GenBank/DDBJ whole genome shotgun (WGS) entry which is preliminary data.</text>
</comment>
<name>A0ABS0HD48_9SPHN</name>
<dbReference type="Gene3D" id="3.90.1200.10">
    <property type="match status" value="1"/>
</dbReference>
<dbReference type="PANTHER" id="PTHR23020:SF41">
    <property type="entry name" value="AMINOGLYCOSIDE PHOSPHOTRANSFERASE DOMAIN-CONTAINING PROTEIN"/>
    <property type="match status" value="1"/>
</dbReference>
<dbReference type="Proteomes" id="UP000600799">
    <property type="component" value="Unassembled WGS sequence"/>
</dbReference>
<dbReference type="EMBL" id="JADQDC010000002">
    <property type="protein sequence ID" value="MBF9150196.1"/>
    <property type="molecule type" value="Genomic_DNA"/>
</dbReference>